<proteinExistence type="predicted"/>
<protein>
    <recommendedName>
        <fullName evidence="4">Secreted protein</fullName>
    </recommendedName>
</protein>
<name>A0AA40JYT9_9PEZI</name>
<gene>
    <name evidence="2" type="ORF">B0T18DRAFT_207652</name>
</gene>
<dbReference type="Pfam" id="PF14273">
    <property type="entry name" value="DUF4360"/>
    <property type="match status" value="1"/>
</dbReference>
<evidence type="ECO:0008006" key="4">
    <source>
        <dbReference type="Google" id="ProtNLM"/>
    </source>
</evidence>
<dbReference type="PANTHER" id="PTHR38847:SF1">
    <property type="entry name" value="PSEUDOURIDINE SYNTHASE RSUA_RLUA-LIKE DOMAIN-CONTAINING PROTEIN"/>
    <property type="match status" value="1"/>
</dbReference>
<feature type="chain" id="PRO_5041460235" description="Secreted protein" evidence="1">
    <location>
        <begin position="16"/>
        <end position="204"/>
    </location>
</feature>
<reference evidence="2" key="1">
    <citation type="submission" date="2023-06" db="EMBL/GenBank/DDBJ databases">
        <title>Genome-scale phylogeny and comparative genomics of the fungal order Sordariales.</title>
        <authorList>
            <consortium name="Lawrence Berkeley National Laboratory"/>
            <person name="Hensen N."/>
            <person name="Bonometti L."/>
            <person name="Westerberg I."/>
            <person name="Brannstrom I.O."/>
            <person name="Guillou S."/>
            <person name="Cros-Aarteil S."/>
            <person name="Calhoun S."/>
            <person name="Haridas S."/>
            <person name="Kuo A."/>
            <person name="Mondo S."/>
            <person name="Pangilinan J."/>
            <person name="Riley R."/>
            <person name="LaButti K."/>
            <person name="Andreopoulos B."/>
            <person name="Lipzen A."/>
            <person name="Chen C."/>
            <person name="Yanf M."/>
            <person name="Daum C."/>
            <person name="Ng V."/>
            <person name="Clum A."/>
            <person name="Steindorff A."/>
            <person name="Ohm R."/>
            <person name="Martin F."/>
            <person name="Silar P."/>
            <person name="Natvig D."/>
            <person name="Lalanne C."/>
            <person name="Gautier V."/>
            <person name="Ament-velasquez S.L."/>
            <person name="Kruys A."/>
            <person name="Hutchinson M.I."/>
            <person name="Powell A.J."/>
            <person name="Barry K."/>
            <person name="Miller A.N."/>
            <person name="Grigoriev I.V."/>
            <person name="Debuchy R."/>
            <person name="Gladieux P."/>
            <person name="Thoren M.H."/>
            <person name="Johannesson H."/>
        </authorList>
    </citation>
    <scope>NUCLEOTIDE SEQUENCE</scope>
    <source>
        <strain evidence="2">SMH3187-1</strain>
    </source>
</reference>
<organism evidence="2 3">
    <name type="scientific">Schizothecium vesticola</name>
    <dbReference type="NCBI Taxonomy" id="314040"/>
    <lineage>
        <taxon>Eukaryota</taxon>
        <taxon>Fungi</taxon>
        <taxon>Dikarya</taxon>
        <taxon>Ascomycota</taxon>
        <taxon>Pezizomycotina</taxon>
        <taxon>Sordariomycetes</taxon>
        <taxon>Sordariomycetidae</taxon>
        <taxon>Sordariales</taxon>
        <taxon>Schizotheciaceae</taxon>
        <taxon>Schizothecium</taxon>
    </lineage>
</organism>
<dbReference type="InterPro" id="IPR025649">
    <property type="entry name" value="DUF4360"/>
</dbReference>
<dbReference type="AlphaFoldDB" id="A0AA40JYT9"/>
<dbReference type="PANTHER" id="PTHR38847">
    <property type="match status" value="1"/>
</dbReference>
<evidence type="ECO:0000256" key="1">
    <source>
        <dbReference type="SAM" id="SignalP"/>
    </source>
</evidence>
<keyword evidence="1" id="KW-0732">Signal</keyword>
<feature type="signal peptide" evidence="1">
    <location>
        <begin position="1"/>
        <end position="15"/>
    </location>
</feature>
<dbReference type="Proteomes" id="UP001172155">
    <property type="component" value="Unassembled WGS sequence"/>
</dbReference>
<dbReference type="EMBL" id="JAUKUD010000006">
    <property type="protein sequence ID" value="KAK0740369.1"/>
    <property type="molecule type" value="Genomic_DNA"/>
</dbReference>
<sequence length="204" mass="20678">MHFLPSLLLLGTAAAGPLLTRQSSPGPITLLSATASGPGCPPNSTTVHVGAEGQELTIAFDAWAAEVGPNASASLREVSCDIIVRASVPLGCTVASMQTVYHGFGQLDAGVTGTFAAQYSVSPGQITSGSNPPNAVITSAAFGGSGNTYTKTDPWAVRFNPGTPNNQQVAITVRSRVYLQGNQGLLGFLSADDATVSIVSQGAC</sequence>
<evidence type="ECO:0000313" key="3">
    <source>
        <dbReference type="Proteomes" id="UP001172155"/>
    </source>
</evidence>
<evidence type="ECO:0000313" key="2">
    <source>
        <dbReference type="EMBL" id="KAK0740369.1"/>
    </source>
</evidence>
<accession>A0AA40JYT9</accession>
<keyword evidence="3" id="KW-1185">Reference proteome</keyword>
<comment type="caution">
    <text evidence="2">The sequence shown here is derived from an EMBL/GenBank/DDBJ whole genome shotgun (WGS) entry which is preliminary data.</text>
</comment>